<evidence type="ECO:0000256" key="1">
    <source>
        <dbReference type="SAM" id="Phobius"/>
    </source>
</evidence>
<protein>
    <submittedName>
        <fullName evidence="2">Uncharacterized protein</fullName>
    </submittedName>
</protein>
<name>A0A1G9QVG4_9BACI</name>
<gene>
    <name evidence="2" type="ORF">SAMN05216244_1687</name>
</gene>
<reference evidence="3" key="1">
    <citation type="submission" date="2016-10" db="EMBL/GenBank/DDBJ databases">
        <authorList>
            <person name="Varghese N."/>
            <person name="Submissions S."/>
        </authorList>
    </citation>
    <scope>NUCLEOTIDE SEQUENCE [LARGE SCALE GENOMIC DNA]</scope>
    <source>
        <strain evidence="3">CGMCC 1.6199</strain>
    </source>
</reference>
<feature type="transmembrane region" description="Helical" evidence="1">
    <location>
        <begin position="99"/>
        <end position="117"/>
    </location>
</feature>
<dbReference type="Proteomes" id="UP000182347">
    <property type="component" value="Unassembled WGS sequence"/>
</dbReference>
<keyword evidence="3" id="KW-1185">Reference proteome</keyword>
<sequence length="216" mass="25767">MWRKREQLMLWGTAYLPLILIMTYSFIDGNNWFKNTFVADFLKKYISKTLFDVVVIILIIIVSIVLYKLIVRYLFKDYENQLHSSNFGNKFVIRKYEKLSVNDYSFFLVTLLLPLVSLDYSSAANYTVSLFIIFFIVLIYVKTDSVSVCPVFFLSKWYVYRAIMSNNTRQEEQENPFLRKEVYIITLTKTLDLDRAFKAKHLVKNVYYVSQIDRDY</sequence>
<keyword evidence="1" id="KW-0472">Membrane</keyword>
<dbReference type="AlphaFoldDB" id="A0A1G9QVG4"/>
<accession>A0A1G9QVG4</accession>
<evidence type="ECO:0000313" key="2">
    <source>
        <dbReference type="EMBL" id="SDM15012.1"/>
    </source>
</evidence>
<dbReference type="OrthoDB" id="2584692at2"/>
<feature type="transmembrane region" description="Helical" evidence="1">
    <location>
        <begin position="50"/>
        <end position="70"/>
    </location>
</feature>
<dbReference type="STRING" id="482461.SAMN05216244_1687"/>
<dbReference type="RefSeq" id="WP_074598414.1">
    <property type="nucleotide sequence ID" value="NZ_FNHF01000002.1"/>
</dbReference>
<keyword evidence="1" id="KW-0812">Transmembrane</keyword>
<keyword evidence="1" id="KW-1133">Transmembrane helix</keyword>
<dbReference type="EMBL" id="FNHF01000002">
    <property type="protein sequence ID" value="SDM15012.1"/>
    <property type="molecule type" value="Genomic_DNA"/>
</dbReference>
<feature type="transmembrane region" description="Helical" evidence="1">
    <location>
        <begin position="7"/>
        <end position="27"/>
    </location>
</feature>
<evidence type="ECO:0000313" key="3">
    <source>
        <dbReference type="Proteomes" id="UP000182347"/>
    </source>
</evidence>
<organism evidence="2 3">
    <name type="scientific">Sediminibacillus halophilus</name>
    <dbReference type="NCBI Taxonomy" id="482461"/>
    <lineage>
        <taxon>Bacteria</taxon>
        <taxon>Bacillati</taxon>
        <taxon>Bacillota</taxon>
        <taxon>Bacilli</taxon>
        <taxon>Bacillales</taxon>
        <taxon>Bacillaceae</taxon>
        <taxon>Sediminibacillus</taxon>
    </lineage>
</organism>
<proteinExistence type="predicted"/>